<evidence type="ECO:0000256" key="1">
    <source>
        <dbReference type="ARBA" id="ARBA00004141"/>
    </source>
</evidence>
<keyword evidence="2 5" id="KW-0812">Transmembrane</keyword>
<evidence type="ECO:0000313" key="7">
    <source>
        <dbReference type="EMBL" id="AFM12324.1"/>
    </source>
</evidence>
<evidence type="ECO:0000256" key="3">
    <source>
        <dbReference type="ARBA" id="ARBA00022989"/>
    </source>
</evidence>
<dbReference type="Proteomes" id="UP000006048">
    <property type="component" value="Chromosome"/>
</dbReference>
<evidence type="ECO:0000259" key="6">
    <source>
        <dbReference type="Pfam" id="PF06271"/>
    </source>
</evidence>
<dbReference type="Pfam" id="PF06271">
    <property type="entry name" value="RDD"/>
    <property type="match status" value="1"/>
</dbReference>
<feature type="transmembrane region" description="Helical" evidence="5">
    <location>
        <begin position="177"/>
        <end position="195"/>
    </location>
</feature>
<dbReference type="KEGG" id="tpx:Turpa_1676"/>
<evidence type="ECO:0000256" key="2">
    <source>
        <dbReference type="ARBA" id="ARBA00022692"/>
    </source>
</evidence>
<keyword evidence="3 5" id="KW-1133">Transmembrane helix</keyword>
<dbReference type="AlphaFoldDB" id="I4B4W7"/>
<reference evidence="7 8" key="1">
    <citation type="submission" date="2012-06" db="EMBL/GenBank/DDBJ databases">
        <title>The complete chromosome of genome of Turneriella parva DSM 21527.</title>
        <authorList>
            <consortium name="US DOE Joint Genome Institute (JGI-PGF)"/>
            <person name="Lucas S."/>
            <person name="Han J."/>
            <person name="Lapidus A."/>
            <person name="Bruce D."/>
            <person name="Goodwin L."/>
            <person name="Pitluck S."/>
            <person name="Peters L."/>
            <person name="Kyrpides N."/>
            <person name="Mavromatis K."/>
            <person name="Ivanova N."/>
            <person name="Mikhailova N."/>
            <person name="Chertkov O."/>
            <person name="Detter J.C."/>
            <person name="Tapia R."/>
            <person name="Han C."/>
            <person name="Land M."/>
            <person name="Hauser L."/>
            <person name="Markowitz V."/>
            <person name="Cheng J.-F."/>
            <person name="Hugenholtz P."/>
            <person name="Woyke T."/>
            <person name="Wu D."/>
            <person name="Gronow S."/>
            <person name="Wellnitz S."/>
            <person name="Brambilla E."/>
            <person name="Klenk H.-P."/>
            <person name="Eisen J.A."/>
        </authorList>
    </citation>
    <scope>NUCLEOTIDE SEQUENCE [LARGE SCALE GENOMIC DNA]</scope>
    <source>
        <strain evidence="8">ATCC BAA-1111 / DSM 21527 / NCTC 11395 / H</strain>
    </source>
</reference>
<name>I4B4W7_TURPD</name>
<evidence type="ECO:0000256" key="4">
    <source>
        <dbReference type="ARBA" id="ARBA00023136"/>
    </source>
</evidence>
<dbReference type="STRING" id="869212.Turpa_1676"/>
<keyword evidence="4 5" id="KW-0472">Membrane</keyword>
<feature type="domain" description="RDD" evidence="6">
    <location>
        <begin position="63"/>
        <end position="208"/>
    </location>
</feature>
<dbReference type="RefSeq" id="WP_014802835.1">
    <property type="nucleotide sequence ID" value="NC_018020.1"/>
</dbReference>
<proteinExistence type="predicted"/>
<organism evidence="7 8">
    <name type="scientific">Turneriella parva (strain ATCC BAA-1111 / DSM 21527 / NCTC 11395 / H)</name>
    <name type="common">Leptospira parva</name>
    <dbReference type="NCBI Taxonomy" id="869212"/>
    <lineage>
        <taxon>Bacteria</taxon>
        <taxon>Pseudomonadati</taxon>
        <taxon>Spirochaetota</taxon>
        <taxon>Spirochaetia</taxon>
        <taxon>Leptospirales</taxon>
        <taxon>Leptospiraceae</taxon>
        <taxon>Turneriella</taxon>
    </lineage>
</organism>
<gene>
    <name evidence="7" type="ordered locus">Turpa_1676</name>
</gene>
<dbReference type="GO" id="GO:0016020">
    <property type="term" value="C:membrane"/>
    <property type="evidence" value="ECO:0007669"/>
    <property type="project" value="UniProtKB-SubCell"/>
</dbReference>
<comment type="subcellular location">
    <subcellularLocation>
        <location evidence="1">Membrane</location>
        <topology evidence="1">Multi-pass membrane protein</topology>
    </subcellularLocation>
</comment>
<accession>I4B4W7</accession>
<sequence>MTDAEYKKYLSEKTFAELFDIYENFNKSQNPSRHVLIAAHIEKKRQSDADGFAKYLEQKKYETIAPRIGAAIIDTVLIWLMTKLGTYVLENLEISLESFIYFAPIINHMFWLGVILIPMVLRSQTIGMRFAQVKLFDISGEPATYRQRLLRECIFVVPPLLFSLLPEFAFQSWTGKFVVFNFGAVVVANPVYAYLNDKHLALNDLVAKTVILRETKLTGGPRNNE</sequence>
<dbReference type="HOGENOM" id="CLU_1229466_0_0_12"/>
<dbReference type="EMBL" id="CP002959">
    <property type="protein sequence ID" value="AFM12324.1"/>
    <property type="molecule type" value="Genomic_DNA"/>
</dbReference>
<feature type="transmembrane region" description="Helical" evidence="5">
    <location>
        <begin position="101"/>
        <end position="121"/>
    </location>
</feature>
<evidence type="ECO:0000313" key="8">
    <source>
        <dbReference type="Proteomes" id="UP000006048"/>
    </source>
</evidence>
<keyword evidence="8" id="KW-1185">Reference proteome</keyword>
<feature type="transmembrane region" description="Helical" evidence="5">
    <location>
        <begin position="64"/>
        <end position="81"/>
    </location>
</feature>
<dbReference type="InterPro" id="IPR010432">
    <property type="entry name" value="RDD"/>
</dbReference>
<protein>
    <submittedName>
        <fullName evidence="7">RDD domain containing protein</fullName>
    </submittedName>
</protein>
<evidence type="ECO:0000256" key="5">
    <source>
        <dbReference type="SAM" id="Phobius"/>
    </source>
</evidence>